<evidence type="ECO:0000256" key="2">
    <source>
        <dbReference type="SAM" id="SignalP"/>
    </source>
</evidence>
<keyword evidence="2" id="KW-0732">Signal</keyword>
<gene>
    <name evidence="3" type="ORF">BGT96224V316_LOCUS1697</name>
</gene>
<feature type="compositionally biased region" description="Basic and acidic residues" evidence="1">
    <location>
        <begin position="30"/>
        <end position="49"/>
    </location>
</feature>
<feature type="chain" id="PRO_5040829877" evidence="2">
    <location>
        <begin position="30"/>
        <end position="82"/>
    </location>
</feature>
<reference evidence="3 4" key="1">
    <citation type="submission" date="2018-08" db="EMBL/GenBank/DDBJ databases">
        <authorList>
            <person name="Muller C M."/>
        </authorList>
    </citation>
    <scope>NUCLEOTIDE SEQUENCE [LARGE SCALE GENOMIC DNA]</scope>
</reference>
<evidence type="ECO:0000313" key="4">
    <source>
        <dbReference type="Proteomes" id="UP000324639"/>
    </source>
</evidence>
<organism evidence="3 4">
    <name type="scientific">Blumeria graminis f. sp. tritici</name>
    <dbReference type="NCBI Taxonomy" id="62690"/>
    <lineage>
        <taxon>Eukaryota</taxon>
        <taxon>Fungi</taxon>
        <taxon>Dikarya</taxon>
        <taxon>Ascomycota</taxon>
        <taxon>Pezizomycotina</taxon>
        <taxon>Leotiomycetes</taxon>
        <taxon>Erysiphales</taxon>
        <taxon>Erysiphaceae</taxon>
        <taxon>Blumeria</taxon>
    </lineage>
</organism>
<dbReference type="EMBL" id="LR026985">
    <property type="protein sequence ID" value="VCU39766.1"/>
    <property type="molecule type" value="Genomic_DNA"/>
</dbReference>
<protein>
    <submittedName>
        <fullName evidence="3">BgtTE-56004</fullName>
    </submittedName>
</protein>
<sequence length="82" mass="9377">MCLRPSISQSILHLRFTFIHITLLTYTRSNEETRDGDGACTKEEEKGKYTEGVSQIPNDDNNPMVRYGGARQGQRRDMGRQT</sequence>
<dbReference type="AlphaFoldDB" id="A0A9X9L8M1"/>
<proteinExistence type="predicted"/>
<name>A0A9X9L8M1_BLUGR</name>
<feature type="region of interest" description="Disordered" evidence="1">
    <location>
        <begin position="30"/>
        <end position="82"/>
    </location>
</feature>
<dbReference type="Proteomes" id="UP000324639">
    <property type="component" value="Chromosome Bgt_-02"/>
</dbReference>
<evidence type="ECO:0000256" key="1">
    <source>
        <dbReference type="SAM" id="MobiDB-lite"/>
    </source>
</evidence>
<evidence type="ECO:0000313" key="3">
    <source>
        <dbReference type="EMBL" id="VCU39766.1"/>
    </source>
</evidence>
<feature type="signal peptide" evidence="2">
    <location>
        <begin position="1"/>
        <end position="29"/>
    </location>
</feature>
<accession>A0A9X9L8M1</accession>
<keyword evidence="4" id="KW-1185">Reference proteome</keyword>